<dbReference type="InterPro" id="IPR011079">
    <property type="entry name" value="Ala_racemase_C"/>
</dbReference>
<dbReference type="SMART" id="SM01005">
    <property type="entry name" value="Ala_racemase_C"/>
    <property type="match status" value="1"/>
</dbReference>
<dbReference type="InterPro" id="IPR020622">
    <property type="entry name" value="Ala_racemase_pyridoxalP-BS"/>
</dbReference>
<comment type="similarity">
    <text evidence="4">Belongs to the alanine racemase family.</text>
</comment>
<keyword evidence="7" id="KW-1185">Reference proteome</keyword>
<gene>
    <name evidence="6" type="primary">alr</name>
    <name evidence="6" type="ORF">SYK_18900</name>
</gene>
<feature type="binding site" evidence="4">
    <location>
        <position position="134"/>
    </location>
    <ligand>
        <name>substrate</name>
    </ligand>
</feature>
<dbReference type="NCBIfam" id="TIGR00492">
    <property type="entry name" value="alr"/>
    <property type="match status" value="1"/>
</dbReference>
<evidence type="ECO:0000313" key="6">
    <source>
        <dbReference type="EMBL" id="BDQ37530.1"/>
    </source>
</evidence>
<sequence length="375" mass="41283">MAIEYNKLRVTIHTDRLRENYRLFKKNHDNVIPVIKSDAYGHGLAEVCHALESEGADTFAVGFVNEAVLLRQSGCTKRIFALLGPLGDDDIQALWEHDILTAISHFDQLTRVINAAEKNGPLNICLKFDTGMRRLGFLPEEVDKVTEALKKSRVTPVMATSHLASADEPECGERVTMQAARFQIALDGLAKAGFDVEANLANSAGGMVHEQCRMDSLRLGISLYGGNPFQDTEWESRGQGCRSAMDVSAPVLQVHPLKKGESISYGWTFTAERDSVVAIIGVGYADNYSRSLSNTGYMIIHGKRVPIRGRICMQMTAVDVTDLMGEGRGVVPGDEAFLLGGPGNTPITPEELAGWWNTITYEVFCLLGMNRREYI</sequence>
<dbReference type="Gene3D" id="3.20.20.10">
    <property type="entry name" value="Alanine racemase"/>
    <property type="match status" value="1"/>
</dbReference>
<dbReference type="EMBL" id="AP026709">
    <property type="protein sequence ID" value="BDQ37530.1"/>
    <property type="molecule type" value="Genomic_DNA"/>
</dbReference>
<dbReference type="SUPFAM" id="SSF50621">
    <property type="entry name" value="Alanine racemase C-terminal domain-like"/>
    <property type="match status" value="1"/>
</dbReference>
<proteinExistence type="inferred from homology"/>
<organism evidence="6 7">
    <name type="scientific">Pseudodesulfovibrio nedwellii</name>
    <dbReference type="NCBI Taxonomy" id="2973072"/>
    <lineage>
        <taxon>Bacteria</taxon>
        <taxon>Pseudomonadati</taxon>
        <taxon>Thermodesulfobacteriota</taxon>
        <taxon>Desulfovibrionia</taxon>
        <taxon>Desulfovibrionales</taxon>
        <taxon>Desulfovibrionaceae</taxon>
    </lineage>
</organism>
<feature type="binding site" evidence="4">
    <location>
        <position position="313"/>
    </location>
    <ligand>
        <name>substrate</name>
    </ligand>
</feature>
<feature type="domain" description="Alanine racemase C-terminal" evidence="5">
    <location>
        <begin position="244"/>
        <end position="375"/>
    </location>
</feature>
<dbReference type="PROSITE" id="PS00395">
    <property type="entry name" value="ALANINE_RACEMASE"/>
    <property type="match status" value="1"/>
</dbReference>
<evidence type="ECO:0000256" key="1">
    <source>
        <dbReference type="ARBA" id="ARBA00001933"/>
    </source>
</evidence>
<dbReference type="Pfam" id="PF00842">
    <property type="entry name" value="Ala_racemase_C"/>
    <property type="match status" value="1"/>
</dbReference>
<reference evidence="6 7" key="1">
    <citation type="submission" date="2022-08" db="EMBL/GenBank/DDBJ databases">
        <title>Genome Sequence of the sulphate-reducing bacterium, Pseudodesulfovibrio sp. SYK.</title>
        <authorList>
            <person name="Kondo R."/>
            <person name="Kataoka T."/>
        </authorList>
    </citation>
    <scope>NUCLEOTIDE SEQUENCE [LARGE SCALE GENOMIC DNA]</scope>
    <source>
        <strain evidence="6 7">SYK</strain>
    </source>
</reference>
<feature type="active site" description="Proton acceptor; specific for L-alanine" evidence="4">
    <location>
        <position position="265"/>
    </location>
</feature>
<dbReference type="InterPro" id="IPR001608">
    <property type="entry name" value="Ala_racemase_N"/>
</dbReference>
<dbReference type="PANTHER" id="PTHR30511">
    <property type="entry name" value="ALANINE RACEMASE"/>
    <property type="match status" value="1"/>
</dbReference>
<dbReference type="SUPFAM" id="SSF51419">
    <property type="entry name" value="PLP-binding barrel"/>
    <property type="match status" value="1"/>
</dbReference>
<evidence type="ECO:0000313" key="7">
    <source>
        <dbReference type="Proteomes" id="UP001317742"/>
    </source>
</evidence>
<protein>
    <recommendedName>
        <fullName evidence="4">Alanine racemase</fullName>
        <ecNumber evidence="4">5.1.1.1</ecNumber>
    </recommendedName>
</protein>
<feature type="modified residue" description="N6-(pyridoxal phosphate)lysine" evidence="4">
    <location>
        <position position="36"/>
    </location>
</feature>
<comment type="pathway">
    <text evidence="4">Amino-acid biosynthesis; D-alanine biosynthesis; D-alanine from L-alanine: step 1/1.</text>
</comment>
<dbReference type="CDD" id="cd00430">
    <property type="entry name" value="PLPDE_III_AR"/>
    <property type="match status" value="1"/>
</dbReference>
<name>A0ABM8B1U2_9BACT</name>
<dbReference type="PRINTS" id="PR00992">
    <property type="entry name" value="ALARACEMASE"/>
</dbReference>
<evidence type="ECO:0000259" key="5">
    <source>
        <dbReference type="SMART" id="SM01005"/>
    </source>
</evidence>
<dbReference type="PANTHER" id="PTHR30511:SF0">
    <property type="entry name" value="ALANINE RACEMASE, CATABOLIC-RELATED"/>
    <property type="match status" value="1"/>
</dbReference>
<comment type="function">
    <text evidence="4">Catalyzes the interconversion of L-alanine and D-alanine. May also act on other amino acids.</text>
</comment>
<dbReference type="Gene3D" id="2.40.37.10">
    <property type="entry name" value="Lyase, Ornithine Decarboxylase, Chain A, domain 1"/>
    <property type="match status" value="1"/>
</dbReference>
<evidence type="ECO:0000256" key="2">
    <source>
        <dbReference type="ARBA" id="ARBA00022898"/>
    </source>
</evidence>
<comment type="catalytic activity">
    <reaction evidence="4">
        <text>L-alanine = D-alanine</text>
        <dbReference type="Rhea" id="RHEA:20249"/>
        <dbReference type="ChEBI" id="CHEBI:57416"/>
        <dbReference type="ChEBI" id="CHEBI:57972"/>
        <dbReference type="EC" id="5.1.1.1"/>
    </reaction>
</comment>
<comment type="cofactor">
    <cofactor evidence="1 4">
        <name>pyridoxal 5'-phosphate</name>
        <dbReference type="ChEBI" id="CHEBI:597326"/>
    </cofactor>
</comment>
<dbReference type="InterPro" id="IPR000821">
    <property type="entry name" value="Ala_racemase"/>
</dbReference>
<dbReference type="InterPro" id="IPR009006">
    <property type="entry name" value="Ala_racemase/Decarboxylase_C"/>
</dbReference>
<accession>A0ABM8B1U2</accession>
<keyword evidence="3 4" id="KW-0413">Isomerase</keyword>
<evidence type="ECO:0000256" key="3">
    <source>
        <dbReference type="ARBA" id="ARBA00023235"/>
    </source>
</evidence>
<keyword evidence="2 4" id="KW-0663">Pyridoxal phosphate</keyword>
<dbReference type="Pfam" id="PF01168">
    <property type="entry name" value="Ala_racemase_N"/>
    <property type="match status" value="1"/>
</dbReference>
<dbReference type="Proteomes" id="UP001317742">
    <property type="component" value="Chromosome"/>
</dbReference>
<dbReference type="EC" id="5.1.1.1" evidence="4"/>
<dbReference type="InterPro" id="IPR029066">
    <property type="entry name" value="PLP-binding_barrel"/>
</dbReference>
<dbReference type="HAMAP" id="MF_01201">
    <property type="entry name" value="Ala_racemase"/>
    <property type="match status" value="1"/>
</dbReference>
<dbReference type="RefSeq" id="WP_281760050.1">
    <property type="nucleotide sequence ID" value="NZ_AP026709.1"/>
</dbReference>
<evidence type="ECO:0000256" key="4">
    <source>
        <dbReference type="HAMAP-Rule" id="MF_01201"/>
    </source>
</evidence>
<feature type="active site" description="Proton acceptor; specific for D-alanine" evidence="4">
    <location>
        <position position="36"/>
    </location>
</feature>